<keyword evidence="2" id="KW-0547">Nucleotide-binding</keyword>
<dbReference type="InterPro" id="IPR003593">
    <property type="entry name" value="AAA+_ATPase"/>
</dbReference>
<dbReference type="GO" id="GO:0016887">
    <property type="term" value="F:ATP hydrolysis activity"/>
    <property type="evidence" value="ECO:0007669"/>
    <property type="project" value="InterPro"/>
</dbReference>
<dbReference type="InterPro" id="IPR017871">
    <property type="entry name" value="ABC_transporter-like_CS"/>
</dbReference>
<proteinExistence type="predicted"/>
<dbReference type="RefSeq" id="WP_009766072.1">
    <property type="nucleotide sequence ID" value="NZ_GL982997.1"/>
</dbReference>
<dbReference type="Pfam" id="PF00005">
    <property type="entry name" value="ABC_tran"/>
    <property type="match status" value="1"/>
</dbReference>
<gene>
    <name evidence="5" type="primary">oppF</name>
    <name evidence="5" type="ORF">HMPREF9372_1205</name>
</gene>
<dbReference type="HOGENOM" id="CLU_000604_1_23_9"/>
<dbReference type="Gene3D" id="3.40.50.300">
    <property type="entry name" value="P-loop containing nucleotide triphosphate hydrolases"/>
    <property type="match status" value="1"/>
</dbReference>
<dbReference type="PANTHER" id="PTHR43776">
    <property type="entry name" value="TRANSPORT ATP-BINDING PROTEIN"/>
    <property type="match status" value="1"/>
</dbReference>
<dbReference type="SMART" id="SM00382">
    <property type="entry name" value="AAA"/>
    <property type="match status" value="1"/>
</dbReference>
<keyword evidence="5" id="KW-0378">Hydrolase</keyword>
<dbReference type="InterPro" id="IPR050319">
    <property type="entry name" value="ABC_transp_ATP-bind"/>
</dbReference>
<dbReference type="eggNOG" id="COG4172">
    <property type="taxonomic scope" value="Bacteria"/>
</dbReference>
<evidence type="ECO:0000256" key="3">
    <source>
        <dbReference type="ARBA" id="ARBA00022840"/>
    </source>
</evidence>
<dbReference type="Proteomes" id="UP000005316">
    <property type="component" value="Unassembled WGS sequence"/>
</dbReference>
<dbReference type="EMBL" id="AFPZ01000030">
    <property type="protein sequence ID" value="EGQ26814.1"/>
    <property type="molecule type" value="Genomic_DNA"/>
</dbReference>
<dbReference type="PROSITE" id="PS00211">
    <property type="entry name" value="ABC_TRANSPORTER_1"/>
    <property type="match status" value="1"/>
</dbReference>
<dbReference type="CDD" id="cd03257">
    <property type="entry name" value="ABC_NikE_OppD_transporters"/>
    <property type="match status" value="1"/>
</dbReference>
<accession>F9DQX5</accession>
<keyword evidence="3" id="KW-0067">ATP-binding</keyword>
<protein>
    <submittedName>
        <fullName evidence="5">Oligopeptide ABC superfamily ATP binding cassette transporter, ABC protein</fullName>
        <ecNumber evidence="5">3.6.3.-</ecNumber>
    </submittedName>
</protein>
<dbReference type="EC" id="3.6.3.-" evidence="5"/>
<dbReference type="PANTHER" id="PTHR43776:SF8">
    <property type="entry name" value="ABC TRANSPORTER, ATP-BINDING PROTEIN"/>
    <property type="match status" value="1"/>
</dbReference>
<keyword evidence="1" id="KW-0813">Transport</keyword>
<dbReference type="OrthoDB" id="9802264at2"/>
<dbReference type="GO" id="GO:0005524">
    <property type="term" value="F:ATP binding"/>
    <property type="evidence" value="ECO:0007669"/>
    <property type="project" value="UniProtKB-KW"/>
</dbReference>
<evidence type="ECO:0000259" key="4">
    <source>
        <dbReference type="PROSITE" id="PS50893"/>
    </source>
</evidence>
<dbReference type="InterPro" id="IPR027417">
    <property type="entry name" value="P-loop_NTPase"/>
</dbReference>
<reference evidence="5 6" key="1">
    <citation type="submission" date="2011-04" db="EMBL/GenBank/DDBJ databases">
        <authorList>
            <person name="Muzny D."/>
            <person name="Qin X."/>
            <person name="Deng J."/>
            <person name="Jiang H."/>
            <person name="Liu Y."/>
            <person name="Qu J."/>
            <person name="Song X.-Z."/>
            <person name="Zhang L."/>
            <person name="Thornton R."/>
            <person name="Coyle M."/>
            <person name="Francisco L."/>
            <person name="Jackson L."/>
            <person name="Javaid M."/>
            <person name="Korchina V."/>
            <person name="Kovar C."/>
            <person name="Mata R."/>
            <person name="Mathew T."/>
            <person name="Ngo R."/>
            <person name="Nguyen L."/>
            <person name="Nguyen N."/>
            <person name="Okwuonu G."/>
            <person name="Ongeri F."/>
            <person name="Pham C."/>
            <person name="Simmons D."/>
            <person name="Wilczek-Boney K."/>
            <person name="Hale W."/>
            <person name="Jakkamsetti A."/>
            <person name="Pham P."/>
            <person name="Ruth R."/>
            <person name="San Lucas F."/>
            <person name="Warren J."/>
            <person name="Zhang J."/>
            <person name="Zhao Z."/>
            <person name="Zhou C."/>
            <person name="Zhu D."/>
            <person name="Lee S."/>
            <person name="Bess C."/>
            <person name="Blankenburg K."/>
            <person name="Forbes L."/>
            <person name="Fu Q."/>
            <person name="Gubbala S."/>
            <person name="Hirani K."/>
            <person name="Jayaseelan J.C."/>
            <person name="Lara F."/>
            <person name="Munidasa M."/>
            <person name="Palculict T."/>
            <person name="Patil S."/>
            <person name="Pu L.-L."/>
            <person name="Saada N."/>
            <person name="Tang L."/>
            <person name="Weissenberger G."/>
            <person name="Zhu Y."/>
            <person name="Hemphill L."/>
            <person name="Shang Y."/>
            <person name="Youmans B."/>
            <person name="Ayvaz T."/>
            <person name="Ross M."/>
            <person name="Santibanez J."/>
            <person name="Aqrawi P."/>
            <person name="Gross S."/>
            <person name="Joshi V."/>
            <person name="Fowler G."/>
            <person name="Nazareth L."/>
            <person name="Reid J."/>
            <person name="Worley K."/>
            <person name="Petrosino J."/>
            <person name="Highlander S."/>
            <person name="Gibbs R."/>
        </authorList>
    </citation>
    <scope>NUCLEOTIDE SEQUENCE [LARGE SCALE GENOMIC DNA]</scope>
    <source>
        <strain evidence="5 6">2681</strain>
    </source>
</reference>
<evidence type="ECO:0000313" key="5">
    <source>
        <dbReference type="EMBL" id="EGQ26814.1"/>
    </source>
</evidence>
<organism evidence="5 6">
    <name type="scientific">Sporosarcina newyorkensis 2681</name>
    <dbReference type="NCBI Taxonomy" id="1027292"/>
    <lineage>
        <taxon>Bacteria</taxon>
        <taxon>Bacillati</taxon>
        <taxon>Bacillota</taxon>
        <taxon>Bacilli</taxon>
        <taxon>Bacillales</taxon>
        <taxon>Caryophanaceae</taxon>
        <taxon>Sporosarcina</taxon>
    </lineage>
</organism>
<evidence type="ECO:0000256" key="1">
    <source>
        <dbReference type="ARBA" id="ARBA00022448"/>
    </source>
</evidence>
<comment type="caution">
    <text evidence="5">The sequence shown here is derived from an EMBL/GenBank/DDBJ whole genome shotgun (WGS) entry which is preliminary data.</text>
</comment>
<evidence type="ECO:0000256" key="2">
    <source>
        <dbReference type="ARBA" id="ARBA00022741"/>
    </source>
</evidence>
<dbReference type="SUPFAM" id="SSF52540">
    <property type="entry name" value="P-loop containing nucleoside triphosphate hydrolases"/>
    <property type="match status" value="1"/>
</dbReference>
<dbReference type="GO" id="GO:0055085">
    <property type="term" value="P:transmembrane transport"/>
    <property type="evidence" value="ECO:0007669"/>
    <property type="project" value="UniProtKB-ARBA"/>
</dbReference>
<dbReference type="InterPro" id="IPR003439">
    <property type="entry name" value="ABC_transporter-like_ATP-bd"/>
</dbReference>
<evidence type="ECO:0000313" key="6">
    <source>
        <dbReference type="Proteomes" id="UP000005316"/>
    </source>
</evidence>
<feature type="domain" description="ABC transporter" evidence="4">
    <location>
        <begin position="4"/>
        <end position="250"/>
    </location>
</feature>
<dbReference type="AlphaFoldDB" id="F9DQX5"/>
<dbReference type="PROSITE" id="PS50893">
    <property type="entry name" value="ABC_TRANSPORTER_2"/>
    <property type="match status" value="1"/>
</dbReference>
<name>F9DQX5_9BACL</name>
<sequence>MTLLELKQVTKEYPLRLRRGNIKKKVAVHNVSFTISKGESLALVGESGSGKSTIAKLIMRIEKITSGQILWNGHSIHSKQLKDFAFYKNIQMVLQDSSASLHPQMRVEEILAEPIRNFFPNKKTWHEECIRLLDLVGLDRSFLKHVPNQLSGGQKQRVCIAKALAVKPELIVFDESIASLDSPSQTSILEILRTIQMQNGISYLFITHDLQSTKQLCDRVAVMYQGEIVETFTHWEQSQLTHPYSQLLFETMNHQCTDVSDGVPVLS</sequence>